<name>A0A8T8SDT9_9BASI</name>
<evidence type="ECO:0000313" key="2">
    <source>
        <dbReference type="Proteomes" id="UP000077521"/>
    </source>
</evidence>
<comment type="caution">
    <text evidence="1">The sequence shown here is derived from an EMBL/GenBank/DDBJ whole genome shotgun (WGS) entry which is preliminary data.</text>
</comment>
<dbReference type="EMBL" id="LWDF02001651">
    <property type="protein sequence ID" value="KAE8237742.1"/>
    <property type="molecule type" value="Genomic_DNA"/>
</dbReference>
<sequence length="138" mass="15712">MWELLSDLNNLTTPDHRATINRKLLCLNLTDEGDMTEHLNSFMELVAEADPAGLPWGQNDREKCNRFIDTLPHSLKCVRLEWRTLDKPDQTFLAFVRLYNEENAERKSSAQRSVDAMAMSAIRTPLKIKGAAKIARGV</sequence>
<reference evidence="1" key="2">
    <citation type="journal article" date="2019" name="IMA Fungus">
        <title>Genome sequencing and comparison of five Tilletia species to identify candidate genes for the detection of regulated species infecting wheat.</title>
        <authorList>
            <person name="Nguyen H.D.T."/>
            <person name="Sultana T."/>
            <person name="Kesanakurti P."/>
            <person name="Hambleton S."/>
        </authorList>
    </citation>
    <scope>NUCLEOTIDE SEQUENCE</scope>
    <source>
        <strain evidence="1">DAOMC 236416</strain>
    </source>
</reference>
<organism evidence="1 2">
    <name type="scientific">Tilletia indica</name>
    <dbReference type="NCBI Taxonomy" id="43049"/>
    <lineage>
        <taxon>Eukaryota</taxon>
        <taxon>Fungi</taxon>
        <taxon>Dikarya</taxon>
        <taxon>Basidiomycota</taxon>
        <taxon>Ustilaginomycotina</taxon>
        <taxon>Exobasidiomycetes</taxon>
        <taxon>Tilletiales</taxon>
        <taxon>Tilletiaceae</taxon>
        <taxon>Tilletia</taxon>
    </lineage>
</organism>
<reference evidence="1" key="1">
    <citation type="submission" date="2016-04" db="EMBL/GenBank/DDBJ databases">
        <authorList>
            <person name="Nguyen H.D."/>
            <person name="Samba Siva P."/>
            <person name="Cullis J."/>
            <person name="Levesque C.A."/>
            <person name="Hambleton S."/>
        </authorList>
    </citation>
    <scope>NUCLEOTIDE SEQUENCE</scope>
    <source>
        <strain evidence="1">DAOMC 236416</strain>
    </source>
</reference>
<dbReference type="AlphaFoldDB" id="A0A8T8SDT9"/>
<gene>
    <name evidence="1" type="ORF">A4X13_0g8654</name>
</gene>
<proteinExistence type="predicted"/>
<protein>
    <submittedName>
        <fullName evidence="1">Uncharacterized protein</fullName>
    </submittedName>
</protein>
<dbReference type="Proteomes" id="UP000077521">
    <property type="component" value="Unassembled WGS sequence"/>
</dbReference>
<keyword evidence="2" id="KW-1185">Reference proteome</keyword>
<evidence type="ECO:0000313" key="1">
    <source>
        <dbReference type="EMBL" id="KAE8237742.1"/>
    </source>
</evidence>
<accession>A0A8T8SDT9</accession>